<dbReference type="EMBL" id="GBXM01033835">
    <property type="protein sequence ID" value="JAH74742.1"/>
    <property type="molecule type" value="Transcribed_RNA"/>
</dbReference>
<proteinExistence type="predicted"/>
<sequence length="42" mass="4499">MGNGEQGVNSTLLFYWPSPAVHPLGCPLSGVLSAHELMHLTH</sequence>
<organism evidence="1">
    <name type="scientific">Anguilla anguilla</name>
    <name type="common">European freshwater eel</name>
    <name type="synonym">Muraena anguilla</name>
    <dbReference type="NCBI Taxonomy" id="7936"/>
    <lineage>
        <taxon>Eukaryota</taxon>
        <taxon>Metazoa</taxon>
        <taxon>Chordata</taxon>
        <taxon>Craniata</taxon>
        <taxon>Vertebrata</taxon>
        <taxon>Euteleostomi</taxon>
        <taxon>Actinopterygii</taxon>
        <taxon>Neopterygii</taxon>
        <taxon>Teleostei</taxon>
        <taxon>Anguilliformes</taxon>
        <taxon>Anguillidae</taxon>
        <taxon>Anguilla</taxon>
    </lineage>
</organism>
<reference evidence="1" key="2">
    <citation type="journal article" date="2015" name="Fish Shellfish Immunol.">
        <title>Early steps in the European eel (Anguilla anguilla)-Vibrio vulnificus interaction in the gills: Role of the RtxA13 toxin.</title>
        <authorList>
            <person name="Callol A."/>
            <person name="Pajuelo D."/>
            <person name="Ebbesson L."/>
            <person name="Teles M."/>
            <person name="MacKenzie S."/>
            <person name="Amaro C."/>
        </authorList>
    </citation>
    <scope>NUCLEOTIDE SEQUENCE</scope>
</reference>
<accession>A0A0E9V9N4</accession>
<protein>
    <submittedName>
        <fullName evidence="1">Uncharacterized protein</fullName>
    </submittedName>
</protein>
<name>A0A0E9V9N4_ANGAN</name>
<reference evidence="1" key="1">
    <citation type="submission" date="2014-11" db="EMBL/GenBank/DDBJ databases">
        <authorList>
            <person name="Amaro Gonzalez C."/>
        </authorList>
    </citation>
    <scope>NUCLEOTIDE SEQUENCE</scope>
</reference>
<dbReference type="AlphaFoldDB" id="A0A0E9V9N4"/>
<evidence type="ECO:0000313" key="1">
    <source>
        <dbReference type="EMBL" id="JAH74742.1"/>
    </source>
</evidence>